<evidence type="ECO:0000313" key="3">
    <source>
        <dbReference type="EMBL" id="SBV99488.1"/>
    </source>
</evidence>
<reference evidence="3" key="1">
    <citation type="submission" date="2016-04" db="EMBL/GenBank/DDBJ databases">
        <authorList>
            <person name="Evans L.H."/>
            <person name="Alamgir A."/>
            <person name="Owens N."/>
            <person name="Weber N.D."/>
            <person name="Virtaneva K."/>
            <person name="Barbian K."/>
            <person name="Babar A."/>
            <person name="Rosenke K."/>
        </authorList>
    </citation>
    <scope>NUCLEOTIDE SEQUENCE</scope>
    <source>
        <strain evidence="3">86-2</strain>
    </source>
</reference>
<evidence type="ECO:0000259" key="2">
    <source>
        <dbReference type="Pfam" id="PF00149"/>
    </source>
</evidence>
<organism evidence="3">
    <name type="scientific">uncultured Dysgonomonas sp</name>
    <dbReference type="NCBI Taxonomy" id="206096"/>
    <lineage>
        <taxon>Bacteria</taxon>
        <taxon>Pseudomonadati</taxon>
        <taxon>Bacteroidota</taxon>
        <taxon>Bacteroidia</taxon>
        <taxon>Bacteroidales</taxon>
        <taxon>Dysgonomonadaceae</taxon>
        <taxon>Dysgonomonas</taxon>
        <taxon>environmental samples</taxon>
    </lineage>
</organism>
<dbReference type="PANTHER" id="PTHR32440">
    <property type="entry name" value="PHOSPHATASE DCR2-RELATED-RELATED"/>
    <property type="match status" value="1"/>
</dbReference>
<gene>
    <name evidence="3" type="ORF">KL86DYS2_11669</name>
</gene>
<protein>
    <recommendedName>
        <fullName evidence="2">Calcineurin-like phosphoesterase domain-containing protein</fullName>
    </recommendedName>
</protein>
<dbReference type="GO" id="GO:0016788">
    <property type="term" value="F:hydrolase activity, acting on ester bonds"/>
    <property type="evidence" value="ECO:0007669"/>
    <property type="project" value="TreeGrafter"/>
</dbReference>
<dbReference type="InterPro" id="IPR029052">
    <property type="entry name" value="Metallo-depent_PP-like"/>
</dbReference>
<feature type="domain" description="Calcineurin-like phosphoesterase" evidence="2">
    <location>
        <begin position="34"/>
        <end position="263"/>
    </location>
</feature>
<dbReference type="EMBL" id="FLUL01000001">
    <property type="protein sequence ID" value="SBV99488.1"/>
    <property type="molecule type" value="Genomic_DNA"/>
</dbReference>
<proteinExistence type="predicted"/>
<name>A0A212JJ63_9BACT</name>
<dbReference type="SUPFAM" id="SSF56300">
    <property type="entry name" value="Metallo-dependent phosphatases"/>
    <property type="match status" value="1"/>
</dbReference>
<feature type="signal peptide" evidence="1">
    <location>
        <begin position="1"/>
        <end position="21"/>
    </location>
</feature>
<dbReference type="PANTHER" id="PTHR32440:SF11">
    <property type="entry name" value="METALLOPHOSPHOESTERASE DOMAIN-CONTAINING PROTEIN"/>
    <property type="match status" value="1"/>
</dbReference>
<dbReference type="Gene3D" id="3.60.21.10">
    <property type="match status" value="1"/>
</dbReference>
<dbReference type="Pfam" id="PF00149">
    <property type="entry name" value="Metallophos"/>
    <property type="match status" value="1"/>
</dbReference>
<accession>A0A212JJ63</accession>
<dbReference type="InterPro" id="IPR011230">
    <property type="entry name" value="PAP14/16/28/29"/>
</dbReference>
<keyword evidence="1" id="KW-0732">Signal</keyword>
<feature type="chain" id="PRO_5012871809" description="Calcineurin-like phosphoesterase domain-containing protein" evidence="1">
    <location>
        <begin position="22"/>
        <end position="337"/>
    </location>
</feature>
<dbReference type="CDD" id="cd07383">
    <property type="entry name" value="MPP_Dcr2"/>
    <property type="match status" value="1"/>
</dbReference>
<evidence type="ECO:0000256" key="1">
    <source>
        <dbReference type="SAM" id="SignalP"/>
    </source>
</evidence>
<dbReference type="PIRSF" id="PIRSF030250">
    <property type="entry name" value="Ptase_At2g46880"/>
    <property type="match status" value="1"/>
</dbReference>
<dbReference type="GO" id="GO:0005737">
    <property type="term" value="C:cytoplasm"/>
    <property type="evidence" value="ECO:0007669"/>
    <property type="project" value="TreeGrafter"/>
</dbReference>
<sequence length="337" mass="38284">MKNMRNFILFLLILFSISVNAQNKSLSFNNNGKFKIIQFTDIHYKKNVPESAVALKLISEVLDAEKPDLVVFTGDVIYAKPVKEGLDDIFNLVIKRKIPWAYVFGNHDDEHETSRQELMDFVTLKPYCLAQAGDKSLNGVGNYILEVKGASEDKVKSVLYFFDSGAYAPIKEVGTYDWLAFNQVEWYRAQSAAYTKQNAGVPYPALAFFHIPLVEYSMMKAEKYDQLIGSRDEKECHGKMNTGMFAAMREAGDVMGTFVGHDHDNDYIGEYYNIYLAYGRYSGGNTEYNNLGKNGCRVIELEEGKRTFSTYIRLLGGDKLYLVTYPDTFAIKAEVKQ</sequence>
<dbReference type="InterPro" id="IPR004843">
    <property type="entry name" value="Calcineurin-like_PHP"/>
</dbReference>
<dbReference type="AlphaFoldDB" id="A0A212JJ63"/>